<evidence type="ECO:0000259" key="9">
    <source>
        <dbReference type="PROSITE" id="PS50110"/>
    </source>
</evidence>
<proteinExistence type="predicted"/>
<accession>A0A934NES1</accession>
<keyword evidence="3" id="KW-0805">Transcription regulation</keyword>
<dbReference type="InterPro" id="IPR001867">
    <property type="entry name" value="OmpR/PhoB-type_DNA-bd"/>
</dbReference>
<name>A0A934NES1_9BACT</name>
<dbReference type="EMBL" id="JAEKNN010000029">
    <property type="protein sequence ID" value="MBJ7609053.1"/>
    <property type="molecule type" value="Genomic_DNA"/>
</dbReference>
<dbReference type="InterPro" id="IPR036388">
    <property type="entry name" value="WH-like_DNA-bd_sf"/>
</dbReference>
<dbReference type="Proteomes" id="UP000614410">
    <property type="component" value="Unassembled WGS sequence"/>
</dbReference>
<evidence type="ECO:0000313" key="11">
    <source>
        <dbReference type="EMBL" id="MBJ7609053.1"/>
    </source>
</evidence>
<reference evidence="11 12" key="1">
    <citation type="submission" date="2020-10" db="EMBL/GenBank/DDBJ databases">
        <title>Ca. Dormibacterota MAGs.</title>
        <authorList>
            <person name="Montgomery K."/>
        </authorList>
    </citation>
    <scope>NUCLEOTIDE SEQUENCE [LARGE SCALE GENOMIC DNA]</scope>
    <source>
        <strain evidence="11">Mitchell_Peninsula_5</strain>
    </source>
</reference>
<dbReference type="SUPFAM" id="SSF46894">
    <property type="entry name" value="C-terminal effector domain of the bipartite response regulators"/>
    <property type="match status" value="1"/>
</dbReference>
<comment type="caution">
    <text evidence="11">The sequence shown here is derived from an EMBL/GenBank/DDBJ whole genome shotgun (WGS) entry which is preliminary data.</text>
</comment>
<dbReference type="GO" id="GO:0032993">
    <property type="term" value="C:protein-DNA complex"/>
    <property type="evidence" value="ECO:0007669"/>
    <property type="project" value="TreeGrafter"/>
</dbReference>
<keyword evidence="1 6" id="KW-0597">Phosphoprotein</keyword>
<dbReference type="GO" id="GO:0000156">
    <property type="term" value="F:phosphorelay response regulator activity"/>
    <property type="evidence" value="ECO:0007669"/>
    <property type="project" value="TreeGrafter"/>
</dbReference>
<evidence type="ECO:0000256" key="2">
    <source>
        <dbReference type="ARBA" id="ARBA00023012"/>
    </source>
</evidence>
<dbReference type="Pfam" id="PF00486">
    <property type="entry name" value="Trans_reg_C"/>
    <property type="match status" value="1"/>
</dbReference>
<dbReference type="InterPro" id="IPR016032">
    <property type="entry name" value="Sig_transdc_resp-reg_C-effctor"/>
</dbReference>
<dbReference type="SUPFAM" id="SSF52172">
    <property type="entry name" value="CheY-like"/>
    <property type="match status" value="1"/>
</dbReference>
<dbReference type="PROSITE" id="PS51755">
    <property type="entry name" value="OMPR_PHOB"/>
    <property type="match status" value="1"/>
</dbReference>
<feature type="compositionally biased region" description="Basic and acidic residues" evidence="8">
    <location>
        <begin position="18"/>
        <end position="29"/>
    </location>
</feature>
<dbReference type="PROSITE" id="PS50110">
    <property type="entry name" value="RESPONSE_REGULATORY"/>
    <property type="match status" value="1"/>
</dbReference>
<evidence type="ECO:0000256" key="5">
    <source>
        <dbReference type="ARBA" id="ARBA00023163"/>
    </source>
</evidence>
<dbReference type="AlphaFoldDB" id="A0A934NES1"/>
<organism evidence="11 12">
    <name type="scientific">Candidatus Amunia macphersoniae</name>
    <dbReference type="NCBI Taxonomy" id="3127014"/>
    <lineage>
        <taxon>Bacteria</taxon>
        <taxon>Bacillati</taxon>
        <taxon>Candidatus Dormiibacterota</taxon>
        <taxon>Candidatus Dormibacteria</taxon>
        <taxon>Candidatus Aeolococcales</taxon>
        <taxon>Candidatus Aeolococcaceae</taxon>
        <taxon>Candidatus Amunia</taxon>
    </lineage>
</organism>
<evidence type="ECO:0000256" key="8">
    <source>
        <dbReference type="SAM" id="MobiDB-lite"/>
    </source>
</evidence>
<dbReference type="CDD" id="cd00383">
    <property type="entry name" value="trans_reg_C"/>
    <property type="match status" value="1"/>
</dbReference>
<dbReference type="Pfam" id="PF00072">
    <property type="entry name" value="Response_reg"/>
    <property type="match status" value="1"/>
</dbReference>
<feature type="domain" description="OmpR/PhoB-type" evidence="10">
    <location>
        <begin position="169"/>
        <end position="269"/>
    </location>
</feature>
<dbReference type="SMART" id="SM00448">
    <property type="entry name" value="REC"/>
    <property type="match status" value="1"/>
</dbReference>
<dbReference type="PANTHER" id="PTHR48111">
    <property type="entry name" value="REGULATOR OF RPOS"/>
    <property type="match status" value="1"/>
</dbReference>
<dbReference type="GO" id="GO:0000976">
    <property type="term" value="F:transcription cis-regulatory region binding"/>
    <property type="evidence" value="ECO:0007669"/>
    <property type="project" value="TreeGrafter"/>
</dbReference>
<dbReference type="PANTHER" id="PTHR48111:SF4">
    <property type="entry name" value="DNA-BINDING DUAL TRANSCRIPTIONAL REGULATOR OMPR"/>
    <property type="match status" value="1"/>
</dbReference>
<evidence type="ECO:0000256" key="3">
    <source>
        <dbReference type="ARBA" id="ARBA00023015"/>
    </source>
</evidence>
<dbReference type="FunFam" id="1.10.10.10:FF:000018">
    <property type="entry name" value="DNA-binding response regulator ResD"/>
    <property type="match status" value="1"/>
</dbReference>
<dbReference type="SMART" id="SM00862">
    <property type="entry name" value="Trans_reg_C"/>
    <property type="match status" value="1"/>
</dbReference>
<dbReference type="GO" id="GO:0006355">
    <property type="term" value="P:regulation of DNA-templated transcription"/>
    <property type="evidence" value="ECO:0007669"/>
    <property type="project" value="InterPro"/>
</dbReference>
<evidence type="ECO:0000256" key="7">
    <source>
        <dbReference type="PROSITE-ProRule" id="PRU01091"/>
    </source>
</evidence>
<dbReference type="GO" id="GO:0005829">
    <property type="term" value="C:cytosol"/>
    <property type="evidence" value="ECO:0007669"/>
    <property type="project" value="TreeGrafter"/>
</dbReference>
<evidence type="ECO:0000256" key="6">
    <source>
        <dbReference type="PROSITE-ProRule" id="PRU00169"/>
    </source>
</evidence>
<dbReference type="FunFam" id="3.40.50.2300:FF:000001">
    <property type="entry name" value="DNA-binding response regulator PhoB"/>
    <property type="match status" value="1"/>
</dbReference>
<keyword evidence="4 7" id="KW-0238">DNA-binding</keyword>
<keyword evidence="2" id="KW-0902">Two-component regulatory system</keyword>
<gene>
    <name evidence="11" type="ORF">JF887_06435</name>
</gene>
<feature type="compositionally biased region" description="Basic residues" evidence="8">
    <location>
        <begin position="1"/>
        <end position="17"/>
    </location>
</feature>
<feature type="DNA-binding region" description="OmpR/PhoB-type" evidence="7">
    <location>
        <begin position="169"/>
        <end position="269"/>
    </location>
</feature>
<keyword evidence="5" id="KW-0804">Transcription</keyword>
<protein>
    <submittedName>
        <fullName evidence="11">Response regulator transcription factor</fullName>
    </submittedName>
</protein>
<dbReference type="Gene3D" id="3.40.50.2300">
    <property type="match status" value="1"/>
</dbReference>
<evidence type="ECO:0000259" key="10">
    <source>
        <dbReference type="PROSITE" id="PS51755"/>
    </source>
</evidence>
<evidence type="ECO:0000313" key="12">
    <source>
        <dbReference type="Proteomes" id="UP000614410"/>
    </source>
</evidence>
<dbReference type="InterPro" id="IPR039420">
    <property type="entry name" value="WalR-like"/>
</dbReference>
<feature type="region of interest" description="Disordered" evidence="8">
    <location>
        <begin position="1"/>
        <end position="29"/>
    </location>
</feature>
<evidence type="ECO:0000256" key="1">
    <source>
        <dbReference type="ARBA" id="ARBA00022553"/>
    </source>
</evidence>
<dbReference type="Gene3D" id="1.10.10.10">
    <property type="entry name" value="Winged helix-like DNA-binding domain superfamily/Winged helix DNA-binding domain"/>
    <property type="match status" value="1"/>
</dbReference>
<evidence type="ECO:0000256" key="4">
    <source>
        <dbReference type="ARBA" id="ARBA00023125"/>
    </source>
</evidence>
<feature type="domain" description="Response regulatory" evidence="9">
    <location>
        <begin position="46"/>
        <end position="159"/>
    </location>
</feature>
<dbReference type="Gene3D" id="6.10.250.690">
    <property type="match status" value="1"/>
</dbReference>
<dbReference type="InterPro" id="IPR001789">
    <property type="entry name" value="Sig_transdc_resp-reg_receiver"/>
</dbReference>
<sequence length="272" mass="30359">MPRQTRQPRRPRRRPRRRLPEPRRGRDHAIPAGLRQAGLGCPHVRTVLVVDDEPEIVRILRDYLERAGFNVLTAADGAAAVVAARRHKPDLVVLDLSLPSLDGLDVARTLRREAEVPIIMLTARTEESDRVAGLELGADDYVTKPFSPRELVARVRAVLRRSEAQQASADVLTVGDSIEIDVPRMEVLVDGRRVDLTATEFQLLLLMARQPGRVFTRAQLLDAVHGVAVESYERAIDAHVKNIRRKIEPDPHAPRHLQTVFGVGYRLADGPG</sequence>
<dbReference type="InterPro" id="IPR011006">
    <property type="entry name" value="CheY-like_superfamily"/>
</dbReference>
<feature type="modified residue" description="4-aspartylphosphate" evidence="6">
    <location>
        <position position="95"/>
    </location>
</feature>